<gene>
    <name evidence="1" type="ORF">H257_11162</name>
</gene>
<sequence>MTMRRPVNPCRIVASIHHYCTMATPSPPPPLPMSSPKSRFEDSLTLEGLREKIEHFADDRDWHKFHTPRNLLLAMTGEVGEVCECFQWRGDDGQDVDGWSAEDKEHLGEELSDVLIYLVRLADRCNIDLATAALRKMDKNAIKYPANLVRVSFTIKGVNLLQISPYRLKAARKSILLTNRTRIRTRVHTP</sequence>
<dbReference type="CDD" id="cd11537">
    <property type="entry name" value="NTP-PPase_RS21-C6_like"/>
    <property type="match status" value="1"/>
</dbReference>
<evidence type="ECO:0000313" key="1">
    <source>
        <dbReference type="EMBL" id="ETV74204.1"/>
    </source>
</evidence>
<dbReference type="GO" id="GO:0047840">
    <property type="term" value="F:dCTP diphosphatase activity"/>
    <property type="evidence" value="ECO:0007669"/>
    <property type="project" value="TreeGrafter"/>
</dbReference>
<dbReference type="VEuPathDB" id="FungiDB:H257_11162"/>
<dbReference type="Gene3D" id="1.10.287.1080">
    <property type="entry name" value="MazG-like"/>
    <property type="match status" value="1"/>
</dbReference>
<dbReference type="PANTHER" id="PTHR46523:SF1">
    <property type="entry name" value="DCTP PYROPHOSPHATASE 1"/>
    <property type="match status" value="1"/>
</dbReference>
<dbReference type="AlphaFoldDB" id="W4G596"/>
<dbReference type="GO" id="GO:0006253">
    <property type="term" value="P:dCTP catabolic process"/>
    <property type="evidence" value="ECO:0007669"/>
    <property type="project" value="TreeGrafter"/>
</dbReference>
<proteinExistence type="predicted"/>
<dbReference type="PANTHER" id="PTHR46523">
    <property type="entry name" value="DCTP PYROPHOSPHATASE 1"/>
    <property type="match status" value="1"/>
</dbReference>
<dbReference type="Pfam" id="PF12643">
    <property type="entry name" value="MazG-like"/>
    <property type="match status" value="1"/>
</dbReference>
<reference evidence="1" key="1">
    <citation type="submission" date="2013-12" db="EMBL/GenBank/DDBJ databases">
        <title>The Genome Sequence of Aphanomyces astaci APO3.</title>
        <authorList>
            <consortium name="The Broad Institute Genomics Platform"/>
            <person name="Russ C."/>
            <person name="Tyler B."/>
            <person name="van West P."/>
            <person name="Dieguez-Uribeondo J."/>
            <person name="Young S.K."/>
            <person name="Zeng Q."/>
            <person name="Gargeya S."/>
            <person name="Fitzgerald M."/>
            <person name="Abouelleil A."/>
            <person name="Alvarado L."/>
            <person name="Chapman S.B."/>
            <person name="Gainer-Dewar J."/>
            <person name="Goldberg J."/>
            <person name="Griggs A."/>
            <person name="Gujja S."/>
            <person name="Hansen M."/>
            <person name="Howarth C."/>
            <person name="Imamovic A."/>
            <person name="Ireland A."/>
            <person name="Larimer J."/>
            <person name="McCowan C."/>
            <person name="Murphy C."/>
            <person name="Pearson M."/>
            <person name="Poon T.W."/>
            <person name="Priest M."/>
            <person name="Roberts A."/>
            <person name="Saif S."/>
            <person name="Shea T."/>
            <person name="Sykes S."/>
            <person name="Wortman J."/>
            <person name="Nusbaum C."/>
            <person name="Birren B."/>
        </authorList>
    </citation>
    <scope>NUCLEOTIDE SEQUENCE [LARGE SCALE GENOMIC DNA]</scope>
    <source>
        <strain evidence="1">APO3</strain>
    </source>
</reference>
<dbReference type="GO" id="GO:0042262">
    <property type="term" value="P:DNA protection"/>
    <property type="evidence" value="ECO:0007669"/>
    <property type="project" value="TreeGrafter"/>
</dbReference>
<dbReference type="SUPFAM" id="SSF101386">
    <property type="entry name" value="all-alpha NTP pyrophosphatases"/>
    <property type="match status" value="1"/>
</dbReference>
<dbReference type="InterPro" id="IPR025984">
    <property type="entry name" value="DCTPP"/>
</dbReference>
<organism evidence="1">
    <name type="scientific">Aphanomyces astaci</name>
    <name type="common">Crayfish plague agent</name>
    <dbReference type="NCBI Taxonomy" id="112090"/>
    <lineage>
        <taxon>Eukaryota</taxon>
        <taxon>Sar</taxon>
        <taxon>Stramenopiles</taxon>
        <taxon>Oomycota</taxon>
        <taxon>Saprolegniomycetes</taxon>
        <taxon>Saprolegniales</taxon>
        <taxon>Verrucalvaceae</taxon>
        <taxon>Aphanomyces</taxon>
    </lineage>
</organism>
<name>W4G596_APHAT</name>
<dbReference type="EMBL" id="KI913145">
    <property type="protein sequence ID" value="ETV74204.1"/>
    <property type="molecule type" value="Genomic_DNA"/>
</dbReference>
<accession>W4G596</accession>
<dbReference type="GeneID" id="20813158"/>
<dbReference type="InterPro" id="IPR052555">
    <property type="entry name" value="dCTP_Pyrophosphatase"/>
</dbReference>
<dbReference type="GO" id="GO:0005829">
    <property type="term" value="C:cytosol"/>
    <property type="evidence" value="ECO:0007669"/>
    <property type="project" value="TreeGrafter"/>
</dbReference>
<dbReference type="STRING" id="112090.W4G596"/>
<dbReference type="RefSeq" id="XP_009836311.1">
    <property type="nucleotide sequence ID" value="XM_009838009.1"/>
</dbReference>
<dbReference type="OrthoDB" id="411123at2759"/>
<protein>
    <submittedName>
        <fullName evidence="1">Uncharacterized protein</fullName>
    </submittedName>
</protein>